<dbReference type="SMART" id="SM00487">
    <property type="entry name" value="DEXDc"/>
    <property type="match status" value="1"/>
</dbReference>
<dbReference type="Proteomes" id="UP000199320">
    <property type="component" value="Unassembled WGS sequence"/>
</dbReference>
<evidence type="ECO:0000259" key="1">
    <source>
        <dbReference type="PROSITE" id="PS51192"/>
    </source>
</evidence>
<dbReference type="InterPro" id="IPR006935">
    <property type="entry name" value="Helicase/UvrB_N"/>
</dbReference>
<dbReference type="Pfam" id="PF04851">
    <property type="entry name" value="ResIII"/>
    <property type="match status" value="1"/>
</dbReference>
<dbReference type="GO" id="GO:0004386">
    <property type="term" value="F:helicase activity"/>
    <property type="evidence" value="ECO:0007669"/>
    <property type="project" value="UniProtKB-KW"/>
</dbReference>
<evidence type="ECO:0000313" key="3">
    <source>
        <dbReference type="EMBL" id="SET85274.1"/>
    </source>
</evidence>
<accession>A0A1I0HMS1</accession>
<dbReference type="EMBL" id="SHMP01000011">
    <property type="protein sequence ID" value="RZV05160.1"/>
    <property type="molecule type" value="Genomic_DNA"/>
</dbReference>
<name>A0A1I0HMS1_9EURY</name>
<evidence type="ECO:0000313" key="5">
    <source>
        <dbReference type="Proteomes" id="UP000291097"/>
    </source>
</evidence>
<dbReference type="GO" id="GO:0005524">
    <property type="term" value="F:ATP binding"/>
    <property type="evidence" value="ECO:0007669"/>
    <property type="project" value="InterPro"/>
</dbReference>
<dbReference type="STRING" id="392421.SAMN04488694_11460"/>
<dbReference type="Proteomes" id="UP000291097">
    <property type="component" value="Unassembled WGS sequence"/>
</dbReference>
<evidence type="ECO:0000313" key="2">
    <source>
        <dbReference type="EMBL" id="RZV05160.1"/>
    </source>
</evidence>
<evidence type="ECO:0000313" key="4">
    <source>
        <dbReference type="Proteomes" id="UP000199320"/>
    </source>
</evidence>
<keyword evidence="3" id="KW-0067">ATP-binding</keyword>
<dbReference type="PROSITE" id="PS51192">
    <property type="entry name" value="HELICASE_ATP_BIND_1"/>
    <property type="match status" value="1"/>
</dbReference>
<keyword evidence="3" id="KW-0378">Hydrolase</keyword>
<dbReference type="GO" id="GO:0140097">
    <property type="term" value="F:catalytic activity, acting on DNA"/>
    <property type="evidence" value="ECO:0007669"/>
    <property type="project" value="UniProtKB-ARBA"/>
</dbReference>
<keyword evidence="3" id="KW-0347">Helicase</keyword>
<dbReference type="AlphaFoldDB" id="A0A1I0HMS1"/>
<reference evidence="2 5" key="3">
    <citation type="submission" date="2019-02" db="EMBL/GenBank/DDBJ databases">
        <title>Genomic Encyclopedia of Archaeal and Bacterial Type Strains, Phase II (KMG-II): from individual species to whole genera.</title>
        <authorList>
            <person name="Goeker M."/>
        </authorList>
    </citation>
    <scope>NUCLEOTIDE SEQUENCE [LARGE SCALE GENOMIC DNA]</scope>
    <source>
        <strain evidence="2 5">DSM 18328</strain>
    </source>
</reference>
<dbReference type="PANTHER" id="PTHR47396:SF1">
    <property type="entry name" value="ATP-DEPENDENT HELICASE IRC3-RELATED"/>
    <property type="match status" value="1"/>
</dbReference>
<dbReference type="EMBL" id="FOIC01000014">
    <property type="protein sequence ID" value="SET85274.1"/>
    <property type="molecule type" value="Genomic_DNA"/>
</dbReference>
<dbReference type="PANTHER" id="PTHR47396">
    <property type="entry name" value="TYPE I RESTRICTION ENZYME ECOKI R PROTEIN"/>
    <property type="match status" value="1"/>
</dbReference>
<dbReference type="GO" id="GO:0003677">
    <property type="term" value="F:DNA binding"/>
    <property type="evidence" value="ECO:0007669"/>
    <property type="project" value="InterPro"/>
</dbReference>
<sequence length="832" mass="92600">MSDIHKIADGFTDISSPGERFRDQWLDDLLRSQWPPYIDDTAYLVMQGIAIGETDLSTADFGGEVGRYYRRGLADSSDINLKKTSLPIGSMDSRDVGKIAWALKRLQTDIRTSNSANYRSTSRALEAVINKTMLEAAAAEDVSIRDFETIRLPEQASISDLMSELLCRPRSTAFVRTLNELANTSLKSGKSLLELLEEPRMVTPLWEHQRKAFSKWLDAGCRGFVDMATATGKTFLGLSAIAHHFGRLHPEDQDLTDKSITPPSTNPTVVIVAHRGIILDQWKREFDRHLNIPEDASAQEGAHTARYSWGTVHFWTPKRLLENDIPNTDLVILDEAHHYLGSSGFGSILDDIDNDVLALSGSIDERNAKSLERRNIPEIFEFTLEDGQEVGIIPQCTWNVELVPYEGQGRLKEVTQRCQRGFEQYQDGSAADDVSGVSEEDVSFETLREARSVVHTSAARSVMEQSEEFRSFSSGIKSRSLTKSNISPALTRIASLTLEHIEDNKCVVLLESGDEIETVKGYLRQKIDDETFEELVEIVATGDDDPLEAAERFDEEYDSGALIGTGTTLGEGVDIKTADVGINRASGQANRSLVQRIGRILRNPDGKGKATFYHVMGVPTNAEAMFAREDGMDLLETASRFIVWGESFDAHPWFNAEKNTVVDALATLEREGVRGIRELAPDHYEWPEDDKVEAQLRSLCEKFDPEDGSLLLSLEGDAFDKQDEPDSETKRGQIVAGNLNQPIEISKNVLSMLEKSNKESKEEEEVAIALRTALSEVEEPKVDDSVRDPSTITVELNPVLDGIVRTVAEDKGVEKGQIVEWAIEWACDREAV</sequence>
<dbReference type="InterPro" id="IPR050742">
    <property type="entry name" value="Helicase_Restrict-Modif_Enz"/>
</dbReference>
<dbReference type="InterPro" id="IPR027417">
    <property type="entry name" value="P-loop_NTPase"/>
</dbReference>
<keyword evidence="4" id="KW-1185">Reference proteome</keyword>
<dbReference type="SUPFAM" id="SSF52540">
    <property type="entry name" value="P-loop containing nucleoside triphosphate hydrolases"/>
    <property type="match status" value="1"/>
</dbReference>
<keyword evidence="3" id="KW-0547">Nucleotide-binding</keyword>
<organism evidence="3 4">
    <name type="scientific">Natrinema hispanicum</name>
    <dbReference type="NCBI Taxonomy" id="392421"/>
    <lineage>
        <taxon>Archaea</taxon>
        <taxon>Methanobacteriati</taxon>
        <taxon>Methanobacteriota</taxon>
        <taxon>Stenosarchaea group</taxon>
        <taxon>Halobacteria</taxon>
        <taxon>Halobacteriales</taxon>
        <taxon>Natrialbaceae</taxon>
        <taxon>Natrinema</taxon>
    </lineage>
</organism>
<gene>
    <name evidence="2" type="ORF">BDK88_4405</name>
    <name evidence="3" type="ORF">SAMN04488694_11460</name>
</gene>
<dbReference type="Gene3D" id="3.40.50.300">
    <property type="entry name" value="P-loop containing nucleotide triphosphate hydrolases"/>
    <property type="match status" value="2"/>
</dbReference>
<feature type="domain" description="Helicase ATP-binding" evidence="1">
    <location>
        <begin position="214"/>
        <end position="381"/>
    </location>
</feature>
<dbReference type="GO" id="GO:0005829">
    <property type="term" value="C:cytosol"/>
    <property type="evidence" value="ECO:0007669"/>
    <property type="project" value="TreeGrafter"/>
</dbReference>
<protein>
    <submittedName>
        <fullName evidence="3">Superfamily II DNA or RNA helicase</fullName>
    </submittedName>
</protein>
<reference evidence="4" key="1">
    <citation type="submission" date="2016-10" db="EMBL/GenBank/DDBJ databases">
        <authorList>
            <person name="Varghese N."/>
            <person name="Submissions S."/>
        </authorList>
    </citation>
    <scope>NUCLEOTIDE SEQUENCE [LARGE SCALE GENOMIC DNA]</scope>
    <source>
        <strain evidence="4">CDM_6</strain>
    </source>
</reference>
<dbReference type="InterPro" id="IPR014001">
    <property type="entry name" value="Helicase_ATP-bd"/>
</dbReference>
<dbReference type="GO" id="GO:0016787">
    <property type="term" value="F:hydrolase activity"/>
    <property type="evidence" value="ECO:0007669"/>
    <property type="project" value="InterPro"/>
</dbReference>
<reference evidence="3" key="2">
    <citation type="submission" date="2016-10" db="EMBL/GenBank/DDBJ databases">
        <authorList>
            <person name="de Groot N.N."/>
        </authorList>
    </citation>
    <scope>NUCLEOTIDE SEQUENCE [LARGE SCALE GENOMIC DNA]</scope>
    <source>
        <strain evidence="3">CDM_6</strain>
    </source>
</reference>
<dbReference type="RefSeq" id="WP_092933857.1">
    <property type="nucleotide sequence ID" value="NZ_FOIC01000014.1"/>
</dbReference>
<proteinExistence type="predicted"/>
<dbReference type="OrthoDB" id="6396at2157"/>